<feature type="domain" description="Acetyl-coenzyme A synthetase N-terminal" evidence="4">
    <location>
        <begin position="5"/>
        <end position="59"/>
    </location>
</feature>
<dbReference type="GO" id="GO:0050218">
    <property type="term" value="F:propionate-CoA ligase activity"/>
    <property type="evidence" value="ECO:0007669"/>
    <property type="project" value="TreeGrafter"/>
</dbReference>
<dbReference type="PANTHER" id="PTHR43347:SF3">
    <property type="entry name" value="ACYL-COA SYNTHETASE SHORT-CHAIN FAMILY MEMBER 3, MITOCHONDRIAL"/>
    <property type="match status" value="1"/>
</dbReference>
<comment type="similarity">
    <text evidence="1">Belongs to the ATP-dependent AMP-binding enzyme family.</text>
</comment>
<dbReference type="EMBL" id="RWKW01000071">
    <property type="protein sequence ID" value="RST84903.1"/>
    <property type="molecule type" value="Genomic_DNA"/>
</dbReference>
<dbReference type="CDD" id="cd05967">
    <property type="entry name" value="PrpE"/>
    <property type="match status" value="1"/>
</dbReference>
<dbReference type="AlphaFoldDB" id="A0A429YTW1"/>
<reference evidence="5 6" key="1">
    <citation type="submission" date="2018-12" db="EMBL/GenBank/DDBJ databases">
        <title>Mesorhizobium carbonis sp. nov., isolated from coal mine water.</title>
        <authorList>
            <person name="Xin W."/>
            <person name="Xu Z."/>
            <person name="Xiang F."/>
            <person name="Zhang J."/>
            <person name="Xi L."/>
            <person name="Liu J."/>
        </authorList>
    </citation>
    <scope>NUCLEOTIDE SEQUENCE [LARGE SCALE GENOMIC DNA]</scope>
    <source>
        <strain evidence="5 6">B2.3</strain>
    </source>
</reference>
<dbReference type="PANTHER" id="PTHR43347">
    <property type="entry name" value="ACYL-COA SYNTHETASE"/>
    <property type="match status" value="1"/>
</dbReference>
<evidence type="ECO:0000313" key="5">
    <source>
        <dbReference type="EMBL" id="RST84903.1"/>
    </source>
</evidence>
<organism evidence="5 6">
    <name type="scientific">Aquibium carbonis</name>
    <dbReference type="NCBI Taxonomy" id="2495581"/>
    <lineage>
        <taxon>Bacteria</taxon>
        <taxon>Pseudomonadati</taxon>
        <taxon>Pseudomonadota</taxon>
        <taxon>Alphaproteobacteria</taxon>
        <taxon>Hyphomicrobiales</taxon>
        <taxon>Phyllobacteriaceae</taxon>
        <taxon>Aquibium</taxon>
    </lineage>
</organism>
<dbReference type="InterPro" id="IPR032387">
    <property type="entry name" value="ACAS_N"/>
</dbReference>
<evidence type="ECO:0000259" key="3">
    <source>
        <dbReference type="Pfam" id="PF13193"/>
    </source>
</evidence>
<dbReference type="InterPro" id="IPR020845">
    <property type="entry name" value="AMP-binding_CS"/>
</dbReference>
<keyword evidence="6" id="KW-1185">Reference proteome</keyword>
<comment type="caution">
    <text evidence="5">The sequence shown here is derived from an EMBL/GenBank/DDBJ whole genome shotgun (WGS) entry which is preliminary data.</text>
</comment>
<feature type="domain" description="AMP-binding enzyme C-terminal" evidence="3">
    <location>
        <begin position="516"/>
        <end position="594"/>
    </location>
</feature>
<dbReference type="InterPro" id="IPR042099">
    <property type="entry name" value="ANL_N_sf"/>
</dbReference>
<dbReference type="Gene3D" id="3.30.300.30">
    <property type="match status" value="1"/>
</dbReference>
<accession>A0A429YTW1</accession>
<evidence type="ECO:0000259" key="4">
    <source>
        <dbReference type="Pfam" id="PF16177"/>
    </source>
</evidence>
<protein>
    <submittedName>
        <fullName evidence="5">Propionyl-CoA synthetase</fullName>
    </submittedName>
</protein>
<dbReference type="Pfam" id="PF00501">
    <property type="entry name" value="AMP-binding"/>
    <property type="match status" value="1"/>
</dbReference>
<evidence type="ECO:0000256" key="1">
    <source>
        <dbReference type="ARBA" id="ARBA00006432"/>
    </source>
</evidence>
<dbReference type="Proteomes" id="UP000278398">
    <property type="component" value="Unassembled WGS sequence"/>
</dbReference>
<dbReference type="SUPFAM" id="SSF56801">
    <property type="entry name" value="Acetyl-CoA synthetase-like"/>
    <property type="match status" value="1"/>
</dbReference>
<dbReference type="InterPro" id="IPR000873">
    <property type="entry name" value="AMP-dep_synth/lig_dom"/>
</dbReference>
<dbReference type="Pfam" id="PF13193">
    <property type="entry name" value="AMP-binding_C"/>
    <property type="match status" value="1"/>
</dbReference>
<dbReference type="PROSITE" id="PS00455">
    <property type="entry name" value="AMP_BINDING"/>
    <property type="match status" value="1"/>
</dbReference>
<evidence type="ECO:0000313" key="6">
    <source>
        <dbReference type="Proteomes" id="UP000278398"/>
    </source>
</evidence>
<dbReference type="InterPro" id="IPR025110">
    <property type="entry name" value="AMP-bd_C"/>
</dbReference>
<name>A0A429YTW1_9HYPH</name>
<dbReference type="RefSeq" id="WP_126701380.1">
    <property type="nucleotide sequence ID" value="NZ_RWKW01000071.1"/>
</dbReference>
<dbReference type="FunFam" id="3.30.300.30:FF:000017">
    <property type="entry name" value="Acyl-CoA synthetase short-chain family member 3"/>
    <property type="match status" value="1"/>
</dbReference>
<dbReference type="OrthoDB" id="9803968at2"/>
<evidence type="ECO:0000259" key="2">
    <source>
        <dbReference type="Pfam" id="PF00501"/>
    </source>
</evidence>
<dbReference type="Gene3D" id="3.40.50.12780">
    <property type="entry name" value="N-terminal domain of ligase-like"/>
    <property type="match status" value="1"/>
</dbReference>
<dbReference type="Pfam" id="PF16177">
    <property type="entry name" value="ACAS_N"/>
    <property type="match status" value="1"/>
</dbReference>
<feature type="domain" description="AMP-dependent synthetase/ligase" evidence="2">
    <location>
        <begin position="69"/>
        <end position="450"/>
    </location>
</feature>
<dbReference type="InterPro" id="IPR045851">
    <property type="entry name" value="AMP-bd_C_sf"/>
</dbReference>
<dbReference type="FunFam" id="3.40.50.12780:FF:000011">
    <property type="entry name" value="Acetyl-coenzyme A synthetase 2-like, mitochondrial"/>
    <property type="match status" value="1"/>
</dbReference>
<sequence>MESRYHEVYEGWKRDPEGFWAEAATAIDWVSPPKAIFDPSAGVYGRWFPDATCNTCHNAVDRHVEGGRAEQPALIHDSPITGTKRTYTYAQLKAEVEALAAVLVDQGVGKGDRVILYMPMVPEAVFAMLACARIGAIHSVVFGGFAARELATRIDDSTPKLIVSASCGLEPGRVVAYKPLLDGAIDIARHKPDACIILQRDEQRCDLVAGRDVDYADAVGAARAAGRVVPCVTVAATDPLYVLYTSGTTGQPKGVVRDNGGHMVMLAWSMWNEFGVRPGEVFWAASDVGWVVGHSYIVYAPLLHGATTILFEGKPVGTPDAGTFWRVIAEHGVVALFTAPTAFRAIKGQDPKGDFVRKYDLSKFRTLFLAGERADPETIKWAENQLKVPVIDHWWQTETGAPISQNPIGLGRLPVKYGSPAVPMPGYEMHVVDDAGHEVPRGTLGNVVVKLPLPPGALPTLWHADERFREAYLAEFPGYYKTADAGYIDDDGYLFIMARTDDIINVAGHRLSTGGMEEVLAEHPDVAECAVIGIADAMKGQVPCGFVVLNAGVTRDPAELEREVVALVRDRIGPVAAFKTVVAVKRLPKTRSGKILRGTMQKIADHEAWKMPATIDDPAILDEIAEALKTKGLG</sequence>
<gene>
    <name evidence="5" type="ORF">EJC49_18310</name>
</gene>
<dbReference type="GO" id="GO:0070013">
    <property type="term" value="C:intracellular organelle lumen"/>
    <property type="evidence" value="ECO:0007669"/>
    <property type="project" value="UniProtKB-ARBA"/>
</dbReference>
<proteinExistence type="inferred from homology"/>